<organism evidence="1">
    <name type="scientific">Arundo donax</name>
    <name type="common">Giant reed</name>
    <name type="synonym">Donax arundinaceus</name>
    <dbReference type="NCBI Taxonomy" id="35708"/>
    <lineage>
        <taxon>Eukaryota</taxon>
        <taxon>Viridiplantae</taxon>
        <taxon>Streptophyta</taxon>
        <taxon>Embryophyta</taxon>
        <taxon>Tracheophyta</taxon>
        <taxon>Spermatophyta</taxon>
        <taxon>Magnoliopsida</taxon>
        <taxon>Liliopsida</taxon>
        <taxon>Poales</taxon>
        <taxon>Poaceae</taxon>
        <taxon>PACMAD clade</taxon>
        <taxon>Arundinoideae</taxon>
        <taxon>Arundineae</taxon>
        <taxon>Arundo</taxon>
    </lineage>
</organism>
<reference evidence="1" key="1">
    <citation type="submission" date="2014-09" db="EMBL/GenBank/DDBJ databases">
        <authorList>
            <person name="Magalhaes I.L.F."/>
            <person name="Oliveira U."/>
            <person name="Santos F.R."/>
            <person name="Vidigal T.H.D.A."/>
            <person name="Brescovit A.D."/>
            <person name="Santos A.J."/>
        </authorList>
    </citation>
    <scope>NUCLEOTIDE SEQUENCE</scope>
    <source>
        <tissue evidence="1">Shoot tissue taken approximately 20 cm above the soil surface</tissue>
    </source>
</reference>
<accession>A0A0A9CI01</accession>
<protein>
    <submittedName>
        <fullName evidence="1">Uncharacterized protein</fullName>
    </submittedName>
</protein>
<reference evidence="1" key="2">
    <citation type="journal article" date="2015" name="Data Brief">
        <title>Shoot transcriptome of the giant reed, Arundo donax.</title>
        <authorList>
            <person name="Barrero R.A."/>
            <person name="Guerrero F.D."/>
            <person name="Moolhuijzen P."/>
            <person name="Goolsby J.A."/>
            <person name="Tidwell J."/>
            <person name="Bellgard S.E."/>
            <person name="Bellgard M.I."/>
        </authorList>
    </citation>
    <scope>NUCLEOTIDE SEQUENCE</scope>
    <source>
        <tissue evidence="1">Shoot tissue taken approximately 20 cm above the soil surface</tissue>
    </source>
</reference>
<dbReference type="EMBL" id="GBRH01226778">
    <property type="protein sequence ID" value="JAD71117.1"/>
    <property type="molecule type" value="Transcribed_RNA"/>
</dbReference>
<dbReference type="AlphaFoldDB" id="A0A0A9CI01"/>
<sequence length="32" mass="3971">MLLFYPTFFSPYCISLKKIFILLHLHLVRWTE</sequence>
<evidence type="ECO:0000313" key="1">
    <source>
        <dbReference type="EMBL" id="JAD71117.1"/>
    </source>
</evidence>
<proteinExistence type="predicted"/>
<name>A0A0A9CI01_ARUDO</name>